<evidence type="ECO:0000313" key="2">
    <source>
        <dbReference type="Proteomes" id="UP001207918"/>
    </source>
</evidence>
<dbReference type="NCBIfam" id="NF035939">
    <property type="entry name" value="TIM_EboE"/>
    <property type="match status" value="1"/>
</dbReference>
<organism evidence="1 2">
    <name type="scientific">Fodinibius salsisoli</name>
    <dbReference type="NCBI Taxonomy" id="2820877"/>
    <lineage>
        <taxon>Bacteria</taxon>
        <taxon>Pseudomonadati</taxon>
        <taxon>Balneolota</taxon>
        <taxon>Balneolia</taxon>
        <taxon>Balneolales</taxon>
        <taxon>Balneolaceae</taxon>
        <taxon>Fodinibius</taxon>
    </lineage>
</organism>
<gene>
    <name evidence="1" type="primary">eboE</name>
    <name evidence="1" type="ORF">J6I44_13130</name>
</gene>
<dbReference type="RefSeq" id="WP_265766595.1">
    <property type="nucleotide sequence ID" value="NZ_JAGGJA010000008.1"/>
</dbReference>
<keyword evidence="2" id="KW-1185">Reference proteome</keyword>
<protein>
    <submittedName>
        <fullName evidence="1">Metabolite traffic protein EboE</fullName>
    </submittedName>
</protein>
<dbReference type="SUPFAM" id="SSF51658">
    <property type="entry name" value="Xylose isomerase-like"/>
    <property type="match status" value="1"/>
</dbReference>
<evidence type="ECO:0000313" key="1">
    <source>
        <dbReference type="EMBL" id="MCW9707805.1"/>
    </source>
</evidence>
<dbReference type="Proteomes" id="UP001207918">
    <property type="component" value="Unassembled WGS sequence"/>
</dbReference>
<accession>A0ABT3PPP0</accession>
<dbReference type="Gene3D" id="3.20.20.150">
    <property type="entry name" value="Divalent-metal-dependent TIM barrel enzymes"/>
    <property type="match status" value="1"/>
</dbReference>
<name>A0ABT3PPP0_9BACT</name>
<sequence length="407" mass="47542">MQLSNHPSFHLTYCTNIHPGEKWDQVFQQLKTHVPGLKKRLAPQQPFGIGLRLSAQAAATLRSDNKLNEFKDWLADEDCYVFTMNGFPYGNFHRQRVKDLVYTPDWRTEERVEYTINLAHILAELLPNDVEGGISTSPISYKYWLQQPCLEEQAFRKGSINLARVAALLADIREEHGKLIHIDIEPEPDCLLENTQETVDFFTEWLFPVGAAYLMEHHNYSFEEAKQLLKDHIQLCYDTCHFAVEYEEPSEALQQIHEAGIKVGKTQISAALKVILPEAAKDRQSIQKELQKFEESTYLHQVVERRTDGSINQYRDLDTALPHIFDSDAREWRIHYHVPIFIDQFNQLTSTQEDISKSLDFLKENNLCQHFEIETYTWDVLPEELKKTPVDSIEREFEWVLTEFNKD</sequence>
<dbReference type="InterPro" id="IPR036237">
    <property type="entry name" value="Xyl_isomerase-like_sf"/>
</dbReference>
<dbReference type="EMBL" id="JAGGJA010000008">
    <property type="protein sequence ID" value="MCW9707805.1"/>
    <property type="molecule type" value="Genomic_DNA"/>
</dbReference>
<comment type="caution">
    <text evidence="1">The sequence shown here is derived from an EMBL/GenBank/DDBJ whole genome shotgun (WGS) entry which is preliminary data.</text>
</comment>
<reference evidence="1 2" key="1">
    <citation type="submission" date="2021-03" db="EMBL/GenBank/DDBJ databases">
        <title>Aliifodinibius sp. nov., a new bacterium isolated from saline soil.</title>
        <authorList>
            <person name="Galisteo C."/>
            <person name="De La Haba R."/>
            <person name="Sanchez-Porro C."/>
            <person name="Ventosa A."/>
        </authorList>
    </citation>
    <scope>NUCLEOTIDE SEQUENCE [LARGE SCALE GENOMIC DNA]</scope>
    <source>
        <strain evidence="1 2">1BSP15-2V2</strain>
    </source>
</reference>
<proteinExistence type="predicted"/>